<proteinExistence type="predicted"/>
<feature type="signal peptide" evidence="2">
    <location>
        <begin position="1"/>
        <end position="17"/>
    </location>
</feature>
<reference evidence="3 4" key="1">
    <citation type="journal article" date="2014" name="PLoS Genet.">
        <title>Analysis of the genome and transcriptome of Cryptococcus neoformans var. grubii reveals complex RNA expression and microevolution leading to virulence attenuation.</title>
        <authorList>
            <person name="Janbon G."/>
            <person name="Ormerod K.L."/>
            <person name="Paulet D."/>
            <person name="Byrnes E.J.III."/>
            <person name="Yadav V."/>
            <person name="Chatterjee G."/>
            <person name="Mullapudi N."/>
            <person name="Hon C.C."/>
            <person name="Billmyre R.B."/>
            <person name="Brunel F."/>
            <person name="Bahn Y.S."/>
            <person name="Chen W."/>
            <person name="Chen Y."/>
            <person name="Chow E.W."/>
            <person name="Coppee J.Y."/>
            <person name="Floyd-Averette A."/>
            <person name="Gaillardin C."/>
            <person name="Gerik K.J."/>
            <person name="Goldberg J."/>
            <person name="Gonzalez-Hilarion S."/>
            <person name="Gujja S."/>
            <person name="Hamlin J.L."/>
            <person name="Hsueh Y.P."/>
            <person name="Ianiri G."/>
            <person name="Jones S."/>
            <person name="Kodira C.D."/>
            <person name="Kozubowski L."/>
            <person name="Lam W."/>
            <person name="Marra M."/>
            <person name="Mesner L.D."/>
            <person name="Mieczkowski P.A."/>
            <person name="Moyrand F."/>
            <person name="Nielsen K."/>
            <person name="Proux C."/>
            <person name="Rossignol T."/>
            <person name="Schein J.E."/>
            <person name="Sun S."/>
            <person name="Wollschlaeger C."/>
            <person name="Wood I.A."/>
            <person name="Zeng Q."/>
            <person name="Neuveglise C."/>
            <person name="Newlon C.S."/>
            <person name="Perfect J.R."/>
            <person name="Lodge J.K."/>
            <person name="Idnurm A."/>
            <person name="Stajich J.E."/>
            <person name="Kronstad J.W."/>
            <person name="Sanyal K."/>
            <person name="Heitman J."/>
            <person name="Fraser J.A."/>
            <person name="Cuomo C.A."/>
            <person name="Dietrich F.S."/>
        </authorList>
    </citation>
    <scope>NUCLEOTIDE SEQUENCE [LARGE SCALE GENOMIC DNA]</scope>
    <source>
        <strain evidence="4">H99 / ATCC 208821 / CBS 10515 / FGSC 9487</strain>
    </source>
</reference>
<dbReference type="GeneID" id="23884085"/>
<dbReference type="HOGENOM" id="CLU_063099_2_1_1"/>
<evidence type="ECO:0008006" key="5">
    <source>
        <dbReference type="Google" id="ProtNLM"/>
    </source>
</evidence>
<dbReference type="KEGG" id="cng:CNAG_00261"/>
<dbReference type="EMBL" id="CP003820">
    <property type="protein sequence ID" value="AFR92394.1"/>
    <property type="molecule type" value="Genomic_DNA"/>
</dbReference>
<accession>J9VIJ9</accession>
<evidence type="ECO:0000256" key="2">
    <source>
        <dbReference type="SAM" id="SignalP"/>
    </source>
</evidence>
<organism evidence="3 4">
    <name type="scientific">Cryptococcus neoformans (strain H99 / ATCC 208821 / CBS 10515 / FGSC 9487)</name>
    <name type="common">Cryptococcus neoformans var. grubii serotype A</name>
    <dbReference type="NCBI Taxonomy" id="235443"/>
    <lineage>
        <taxon>Eukaryota</taxon>
        <taxon>Fungi</taxon>
        <taxon>Dikarya</taxon>
        <taxon>Basidiomycota</taxon>
        <taxon>Agaricomycotina</taxon>
        <taxon>Tremellomycetes</taxon>
        <taxon>Tremellales</taxon>
        <taxon>Cryptococcaceae</taxon>
        <taxon>Cryptococcus</taxon>
        <taxon>Cryptococcus neoformans species complex</taxon>
    </lineage>
</organism>
<gene>
    <name evidence="3" type="ORF">CNAG_00261</name>
</gene>
<dbReference type="AlphaFoldDB" id="J9VIJ9"/>
<evidence type="ECO:0000313" key="4">
    <source>
        <dbReference type="Proteomes" id="UP000010091"/>
    </source>
</evidence>
<dbReference type="PANTHER" id="PTHR37487:SF2">
    <property type="entry name" value="EXPRESSED PROTEIN"/>
    <property type="match status" value="1"/>
</dbReference>
<dbReference type="OrthoDB" id="3362246at2759"/>
<sequence length="201" mass="19155">MFARALILLTAVAGVLADLTVSSPASLIQCQPVLLSWSGGSAPYYLAIIPGGEASAASLKDFGEQSGTSLTWTVDIASGTSVSVKVTDSTGTINYSSPVTIMAGSSSSCVSTSTAATGSTESTDSSSSASTVAAAAASSVDSTSADSTSASSAASGASTASSSSASASTSASSDSGAKGFASVSLIGTALFAVTAGAIALW</sequence>
<dbReference type="PANTHER" id="PTHR37487">
    <property type="entry name" value="CHROMOSOME 1, WHOLE GENOME SHOTGUN SEQUENCE"/>
    <property type="match status" value="1"/>
</dbReference>
<evidence type="ECO:0000313" key="3">
    <source>
        <dbReference type="EMBL" id="AFR92394.1"/>
    </source>
</evidence>
<evidence type="ECO:0000256" key="1">
    <source>
        <dbReference type="SAM" id="MobiDB-lite"/>
    </source>
</evidence>
<name>J9VIJ9_CRYN9</name>
<dbReference type="Proteomes" id="UP000010091">
    <property type="component" value="Chromosome 1"/>
</dbReference>
<keyword evidence="4" id="KW-1185">Reference proteome</keyword>
<feature type="region of interest" description="Disordered" evidence="1">
    <location>
        <begin position="143"/>
        <end position="176"/>
    </location>
</feature>
<keyword evidence="2" id="KW-0732">Signal</keyword>
<dbReference type="VEuPathDB" id="FungiDB:CNAG_00261"/>
<dbReference type="RefSeq" id="XP_012046619.1">
    <property type="nucleotide sequence ID" value="XM_012191229.1"/>
</dbReference>
<protein>
    <recommendedName>
        <fullName evidence="5">Cell wall protein</fullName>
    </recommendedName>
</protein>
<feature type="chain" id="PRO_5003827651" description="Cell wall protein" evidence="2">
    <location>
        <begin position="18"/>
        <end position="201"/>
    </location>
</feature>